<accession>A0ABT8KTA5</accession>
<dbReference type="Gene3D" id="1.10.1040.10">
    <property type="entry name" value="N-(1-d-carboxylethyl)-l-norvaline Dehydrogenase, domain 2"/>
    <property type="match status" value="1"/>
</dbReference>
<keyword evidence="3" id="KW-1185">Reference proteome</keyword>
<dbReference type="Proteomes" id="UP001172082">
    <property type="component" value="Unassembled WGS sequence"/>
</dbReference>
<dbReference type="InterPro" id="IPR013328">
    <property type="entry name" value="6PGD_dom2"/>
</dbReference>
<name>A0ABT8KTA5_9BACT</name>
<reference evidence="2" key="1">
    <citation type="submission" date="2023-06" db="EMBL/GenBank/DDBJ databases">
        <title>Genomic of Parafulvivirga corallium.</title>
        <authorList>
            <person name="Wang G."/>
        </authorList>
    </citation>
    <scope>NUCLEOTIDE SEQUENCE</scope>
    <source>
        <strain evidence="2">BMA10</strain>
    </source>
</reference>
<gene>
    <name evidence="2" type="ORF">QQ008_21425</name>
</gene>
<organism evidence="2 3">
    <name type="scientific">Splendidivirga corallicola</name>
    <dbReference type="NCBI Taxonomy" id="3051826"/>
    <lineage>
        <taxon>Bacteria</taxon>
        <taxon>Pseudomonadati</taxon>
        <taxon>Bacteroidota</taxon>
        <taxon>Cytophagia</taxon>
        <taxon>Cytophagales</taxon>
        <taxon>Splendidivirgaceae</taxon>
        <taxon>Splendidivirga</taxon>
    </lineage>
</organism>
<dbReference type="RefSeq" id="WP_346753990.1">
    <property type="nucleotide sequence ID" value="NZ_JAUJEA010000009.1"/>
</dbReference>
<dbReference type="PANTHER" id="PTHR48075">
    <property type="entry name" value="3-HYDROXYACYL-COA DEHYDROGENASE FAMILY PROTEIN"/>
    <property type="match status" value="1"/>
</dbReference>
<dbReference type="Pfam" id="PF00725">
    <property type="entry name" value="3HCDH"/>
    <property type="match status" value="1"/>
</dbReference>
<dbReference type="SUPFAM" id="SSF48179">
    <property type="entry name" value="6-phosphogluconate dehydrogenase C-terminal domain-like"/>
    <property type="match status" value="1"/>
</dbReference>
<protein>
    <submittedName>
        <fullName evidence="2">3-hydroxyacyl-CoA dehydrogenase family protein</fullName>
    </submittedName>
</protein>
<dbReference type="EMBL" id="JAUJEA010000009">
    <property type="protein sequence ID" value="MDN5203966.1"/>
    <property type="molecule type" value="Genomic_DNA"/>
</dbReference>
<sequence>MQVVVIGQHEITSEFKEKFTSEHSFIFAEDHNITSDTLDKADVIFDFIVDENPEGFELYAQLDGVVVFCNTVKISLAELAYYNKEISCALFGFNGLPTMINREQLEVSIFDVSDQDKLAQICSALDTSYLVVDDRVGLVTPRVVCMIINEAFYTVQEGTAEMADIDLGMKLGTNYPFGPFEWCDKIGIKHVYEVLEAVYEDTKDERYKICSLLKKRYLRET</sequence>
<dbReference type="PANTHER" id="PTHR48075:SF5">
    <property type="entry name" value="3-HYDROXYBUTYRYL-COA DEHYDROGENASE"/>
    <property type="match status" value="1"/>
</dbReference>
<proteinExistence type="predicted"/>
<evidence type="ECO:0000313" key="3">
    <source>
        <dbReference type="Proteomes" id="UP001172082"/>
    </source>
</evidence>
<comment type="caution">
    <text evidence="2">The sequence shown here is derived from an EMBL/GenBank/DDBJ whole genome shotgun (WGS) entry which is preliminary data.</text>
</comment>
<dbReference type="InterPro" id="IPR006108">
    <property type="entry name" value="3HC_DH_C"/>
</dbReference>
<evidence type="ECO:0000259" key="1">
    <source>
        <dbReference type="Pfam" id="PF00725"/>
    </source>
</evidence>
<evidence type="ECO:0000313" key="2">
    <source>
        <dbReference type="EMBL" id="MDN5203966.1"/>
    </source>
</evidence>
<feature type="domain" description="3-hydroxyacyl-CoA dehydrogenase C-terminal" evidence="1">
    <location>
        <begin position="137"/>
        <end position="216"/>
    </location>
</feature>
<dbReference type="InterPro" id="IPR008927">
    <property type="entry name" value="6-PGluconate_DH-like_C_sf"/>
</dbReference>